<evidence type="ECO:0000256" key="5">
    <source>
        <dbReference type="ARBA" id="ARBA00022729"/>
    </source>
</evidence>
<dbReference type="EMBL" id="SMTL01000002">
    <property type="protein sequence ID" value="TDK37183.1"/>
    <property type="molecule type" value="Genomic_DNA"/>
</dbReference>
<feature type="chain" id="PRO_5020835734" description="Porin" evidence="10">
    <location>
        <begin position="23"/>
        <end position="370"/>
    </location>
</feature>
<comment type="similarity">
    <text evidence="1 10">Belongs to the alphaproteobacteria porin family.</text>
</comment>
<keyword evidence="7 10" id="KW-0626">Porin</keyword>
<dbReference type="Proteomes" id="UP000295238">
    <property type="component" value="Unassembled WGS sequence"/>
</dbReference>
<evidence type="ECO:0000256" key="8">
    <source>
        <dbReference type="ARBA" id="ARBA00023136"/>
    </source>
</evidence>
<keyword evidence="9 10" id="KW-0998">Cell outer membrane</keyword>
<dbReference type="AlphaFoldDB" id="A0A4R5UK80"/>
<keyword evidence="2 10" id="KW-0813">Transport</keyword>
<protein>
    <recommendedName>
        <fullName evidence="10">Porin</fullName>
    </recommendedName>
</protein>
<evidence type="ECO:0000313" key="11">
    <source>
        <dbReference type="EMBL" id="TDK37183.1"/>
    </source>
</evidence>
<evidence type="ECO:0000256" key="2">
    <source>
        <dbReference type="ARBA" id="ARBA00022448"/>
    </source>
</evidence>
<evidence type="ECO:0000256" key="9">
    <source>
        <dbReference type="ARBA" id="ARBA00023237"/>
    </source>
</evidence>
<sequence length="370" mass="39405">MNIKSLLLGSAAALAAVSGAQAADAIVAAEPEPMEYVRVCDAFGKGYFYIPGTETCLKIGGYVRFQVDFDDVDDVVAGAGGAVIDIDDDNWNARTRALINVSAKSDTEYGALSSYIALRSWAEGDYVGDGEGELNELEIDEAYITLGGFKVGYAYNYWDIGLSGETDDLGSNRINQIGYEYTSETIKAGIFVDELTGHYTENDFGAALGTTDGYGNDGVGIEAMVSGAFGPISASLLGGYDFAAEDGSIRGIVSGKIGTGTLSVAGIYSTGANAYYDLAEWTVAAEYAVKLGDKFTITPAFQYWDSLDADLSGDFGGDRNAWRAGVTLDYKIVEGLTSKVSLQYTDMDDDGDISDDEEVFSGFVRLQRTF</sequence>
<feature type="signal peptide" evidence="10">
    <location>
        <begin position="1"/>
        <end position="22"/>
    </location>
</feature>
<evidence type="ECO:0000256" key="3">
    <source>
        <dbReference type="ARBA" id="ARBA00022452"/>
    </source>
</evidence>
<proteinExistence type="inferred from homology"/>
<dbReference type="GO" id="GO:0046930">
    <property type="term" value="C:pore complex"/>
    <property type="evidence" value="ECO:0007669"/>
    <property type="project" value="UniProtKB-KW"/>
</dbReference>
<comment type="domain">
    <text evidence="10">Consists of 16-stranded beta-barrel sheets, with large surface-exposed loops, that form a transmembrane pore at the center of each barrel. The pore is partially ocluded by a peptide loop that folds into the pore lumen.</text>
</comment>
<dbReference type="InterPro" id="IPR053713">
    <property type="entry name" value="Bact_OM_Channel_sf"/>
</dbReference>
<keyword evidence="6 10" id="KW-0406">Ion transport</keyword>
<organism evidence="11 12">
    <name type="scientific">Rhizobium deserti</name>
    <dbReference type="NCBI Taxonomy" id="2547961"/>
    <lineage>
        <taxon>Bacteria</taxon>
        <taxon>Pseudomonadati</taxon>
        <taxon>Pseudomonadota</taxon>
        <taxon>Alphaproteobacteria</taxon>
        <taxon>Hyphomicrobiales</taxon>
        <taxon>Rhizobiaceae</taxon>
        <taxon>Rhizobium/Agrobacterium group</taxon>
        <taxon>Rhizobium</taxon>
    </lineage>
</organism>
<comment type="function">
    <text evidence="10">Forms passive diffusion pores that allow small molecular weight hydrophilic materials across the outer membrane.</text>
</comment>
<evidence type="ECO:0000313" key="12">
    <source>
        <dbReference type="Proteomes" id="UP000295238"/>
    </source>
</evidence>
<evidence type="ECO:0000256" key="4">
    <source>
        <dbReference type="ARBA" id="ARBA00022692"/>
    </source>
</evidence>
<keyword evidence="4 10" id="KW-0812">Transmembrane</keyword>
<dbReference type="GO" id="GO:0006811">
    <property type="term" value="P:monoatomic ion transport"/>
    <property type="evidence" value="ECO:0007669"/>
    <property type="project" value="UniProtKB-KW"/>
</dbReference>
<dbReference type="GO" id="GO:0009279">
    <property type="term" value="C:cell outer membrane"/>
    <property type="evidence" value="ECO:0007669"/>
    <property type="project" value="UniProtKB-SubCell"/>
</dbReference>
<gene>
    <name evidence="11" type="ORF">E2F50_09845</name>
</gene>
<evidence type="ECO:0000256" key="6">
    <source>
        <dbReference type="ARBA" id="ARBA00023065"/>
    </source>
</evidence>
<comment type="subcellular location">
    <subcellularLocation>
        <location evidence="10">Cell outer membrane</location>
        <topology evidence="10">Multi-pass membrane protein</topology>
    </subcellularLocation>
</comment>
<comment type="caution">
    <text evidence="11">The sequence shown here is derived from an EMBL/GenBank/DDBJ whole genome shotgun (WGS) entry which is preliminary data.</text>
</comment>
<evidence type="ECO:0000256" key="1">
    <source>
        <dbReference type="ARBA" id="ARBA00009521"/>
    </source>
</evidence>
<keyword evidence="5 10" id="KW-0732">Signal</keyword>
<name>A0A4R5UK80_9HYPH</name>
<dbReference type="OrthoDB" id="7801681at2"/>
<dbReference type="InterPro" id="IPR003684">
    <property type="entry name" value="Porin_alphabac"/>
</dbReference>
<dbReference type="GO" id="GO:0015288">
    <property type="term" value="F:porin activity"/>
    <property type="evidence" value="ECO:0007669"/>
    <property type="project" value="UniProtKB-KW"/>
</dbReference>
<evidence type="ECO:0000256" key="10">
    <source>
        <dbReference type="RuleBase" id="RU364005"/>
    </source>
</evidence>
<reference evidence="11 12" key="1">
    <citation type="submission" date="2019-03" db="EMBL/GenBank/DDBJ databases">
        <title>Rhizobium sp. nov., an bacterium isolated from biocrust in Mu Us Desert.</title>
        <authorList>
            <person name="Lixiong L."/>
        </authorList>
    </citation>
    <scope>NUCLEOTIDE SEQUENCE [LARGE SCALE GENOMIC DNA]</scope>
    <source>
        <strain evidence="11 12">SPY-1</strain>
    </source>
</reference>
<evidence type="ECO:0000256" key="7">
    <source>
        <dbReference type="ARBA" id="ARBA00023114"/>
    </source>
</evidence>
<dbReference type="Gene3D" id="2.40.160.40">
    <property type="entry name" value="monomeric porin ompg"/>
    <property type="match status" value="1"/>
</dbReference>
<keyword evidence="8 10" id="KW-0472">Membrane</keyword>
<accession>A0A4R5UK80</accession>
<keyword evidence="12" id="KW-1185">Reference proteome</keyword>
<dbReference type="SUPFAM" id="SSF56935">
    <property type="entry name" value="Porins"/>
    <property type="match status" value="1"/>
</dbReference>
<dbReference type="RefSeq" id="WP_133315950.1">
    <property type="nucleotide sequence ID" value="NZ_SMTL01000002.1"/>
</dbReference>
<keyword evidence="3 10" id="KW-1134">Transmembrane beta strand</keyword>
<dbReference type="Pfam" id="PF02530">
    <property type="entry name" value="Porin_2"/>
    <property type="match status" value="1"/>
</dbReference>